<sequence>MLKRRSMLAGTAGWTIVGASAVRAQAWPSGQVKIVVPYIPGGATDTAGRLVAEKMTALLGQQVIVENRGGGNTIIGMELVAKSKPDGQTLLLGTTTLATNAALGLKQPYEPLKDFQPISTIADIPDLIAYNNDVPANSWPEFAAWVNKQPEKVRFATSGIGNQPHLWMELFKTRNKLNLEVVAYKGSAEAIRDVLAGHVPMLCDVVLPTGNHVKAGRMKGLVVASAERSPMCPDVPTVIELGMPDMVSAVFYGLVAPAGVPRPVVDRLNALCQEIIKDPEVKKKFGDLGFFMTGSTPEAYLEKLKFETARWTKVVKENDIKVEG</sequence>
<dbReference type="InterPro" id="IPR042100">
    <property type="entry name" value="Bug_dom1"/>
</dbReference>
<dbReference type="EMBL" id="BKAJ01000108">
    <property type="protein sequence ID" value="GEP58712.1"/>
    <property type="molecule type" value="Genomic_DNA"/>
</dbReference>
<organism evidence="2 3">
    <name type="scientific">Reyranella soli</name>
    <dbReference type="NCBI Taxonomy" id="1230389"/>
    <lineage>
        <taxon>Bacteria</taxon>
        <taxon>Pseudomonadati</taxon>
        <taxon>Pseudomonadota</taxon>
        <taxon>Alphaproteobacteria</taxon>
        <taxon>Hyphomicrobiales</taxon>
        <taxon>Reyranellaceae</taxon>
        <taxon>Reyranella</taxon>
    </lineage>
</organism>
<dbReference type="OrthoDB" id="7374628at2"/>
<evidence type="ECO:0000256" key="1">
    <source>
        <dbReference type="ARBA" id="ARBA00006987"/>
    </source>
</evidence>
<accession>A0A512NIH5</accession>
<dbReference type="Proteomes" id="UP000321058">
    <property type="component" value="Unassembled WGS sequence"/>
</dbReference>
<dbReference type="PIRSF" id="PIRSF017082">
    <property type="entry name" value="YflP"/>
    <property type="match status" value="1"/>
</dbReference>
<reference evidence="2 3" key="1">
    <citation type="submission" date="2019-07" db="EMBL/GenBank/DDBJ databases">
        <title>Whole genome shotgun sequence of Reyranella soli NBRC 108950.</title>
        <authorList>
            <person name="Hosoyama A."/>
            <person name="Uohara A."/>
            <person name="Ohji S."/>
            <person name="Ichikawa N."/>
        </authorList>
    </citation>
    <scope>NUCLEOTIDE SEQUENCE [LARGE SCALE GENOMIC DNA]</scope>
    <source>
        <strain evidence="2 3">NBRC 108950</strain>
    </source>
</reference>
<keyword evidence="3" id="KW-1185">Reference proteome</keyword>
<dbReference type="RefSeq" id="WP_147154107.1">
    <property type="nucleotide sequence ID" value="NZ_BKAJ01000108.1"/>
</dbReference>
<comment type="similarity">
    <text evidence="1">Belongs to the UPF0065 (bug) family.</text>
</comment>
<gene>
    <name evidence="2" type="ORF">RSO01_58780</name>
</gene>
<dbReference type="InterPro" id="IPR005064">
    <property type="entry name" value="BUG"/>
</dbReference>
<dbReference type="Gene3D" id="3.40.190.150">
    <property type="entry name" value="Bordetella uptake gene, domain 1"/>
    <property type="match status" value="1"/>
</dbReference>
<dbReference type="Pfam" id="PF03401">
    <property type="entry name" value="TctC"/>
    <property type="match status" value="1"/>
</dbReference>
<dbReference type="SUPFAM" id="SSF53850">
    <property type="entry name" value="Periplasmic binding protein-like II"/>
    <property type="match status" value="1"/>
</dbReference>
<dbReference type="CDD" id="cd07012">
    <property type="entry name" value="PBP2_Bug_TTT"/>
    <property type="match status" value="1"/>
</dbReference>
<evidence type="ECO:0000313" key="3">
    <source>
        <dbReference type="Proteomes" id="UP000321058"/>
    </source>
</evidence>
<name>A0A512NIH5_9HYPH</name>
<dbReference type="AlphaFoldDB" id="A0A512NIH5"/>
<dbReference type="PANTHER" id="PTHR42928:SF5">
    <property type="entry name" value="BLR1237 PROTEIN"/>
    <property type="match status" value="1"/>
</dbReference>
<comment type="caution">
    <text evidence="2">The sequence shown here is derived from an EMBL/GenBank/DDBJ whole genome shotgun (WGS) entry which is preliminary data.</text>
</comment>
<evidence type="ECO:0000313" key="2">
    <source>
        <dbReference type="EMBL" id="GEP58712.1"/>
    </source>
</evidence>
<protein>
    <submittedName>
        <fullName evidence="2">MFS transporter</fullName>
    </submittedName>
</protein>
<proteinExistence type="inferred from homology"/>
<dbReference type="Gene3D" id="3.40.190.10">
    <property type="entry name" value="Periplasmic binding protein-like II"/>
    <property type="match status" value="1"/>
</dbReference>
<dbReference type="PANTHER" id="PTHR42928">
    <property type="entry name" value="TRICARBOXYLATE-BINDING PROTEIN"/>
    <property type="match status" value="1"/>
</dbReference>